<gene>
    <name evidence="2" type="ORF">C6570_01855</name>
</gene>
<protein>
    <submittedName>
        <fullName evidence="2">Uncharacterized protein</fullName>
    </submittedName>
</protein>
<proteinExistence type="predicted"/>
<evidence type="ECO:0000313" key="3">
    <source>
        <dbReference type="Proteomes" id="UP000239709"/>
    </source>
</evidence>
<feature type="signal peptide" evidence="1">
    <location>
        <begin position="1"/>
        <end position="25"/>
    </location>
</feature>
<reference evidence="2 3" key="1">
    <citation type="submission" date="2018-03" db="EMBL/GenBank/DDBJ databases">
        <title>Genome sequencing of Ottowia sp.</title>
        <authorList>
            <person name="Kim S.-J."/>
            <person name="Heo J."/>
            <person name="Kwon S.-W."/>
        </authorList>
    </citation>
    <scope>NUCLEOTIDE SEQUENCE [LARGE SCALE GENOMIC DNA]</scope>
    <source>
        <strain evidence="2 3">KADR8-3</strain>
    </source>
</reference>
<keyword evidence="3" id="KW-1185">Reference proteome</keyword>
<dbReference type="EMBL" id="CP027666">
    <property type="protein sequence ID" value="AVO33136.1"/>
    <property type="molecule type" value="Genomic_DNA"/>
</dbReference>
<organism evidence="2 3">
    <name type="scientific">Ottowia oryzae</name>
    <dbReference type="NCBI Taxonomy" id="2109914"/>
    <lineage>
        <taxon>Bacteria</taxon>
        <taxon>Pseudomonadati</taxon>
        <taxon>Pseudomonadota</taxon>
        <taxon>Betaproteobacteria</taxon>
        <taxon>Burkholderiales</taxon>
        <taxon>Comamonadaceae</taxon>
        <taxon>Ottowia</taxon>
    </lineage>
</organism>
<sequence length="66" mass="6841">MADAARCATYARGRSALALTLPAWATLGCSTHSGPGLPWTANASLPYARPGPPWPCCSLWAAMPTP</sequence>
<evidence type="ECO:0000256" key="1">
    <source>
        <dbReference type="SAM" id="SignalP"/>
    </source>
</evidence>
<dbReference type="Proteomes" id="UP000239709">
    <property type="component" value="Chromosome"/>
</dbReference>
<name>A0A2S0MBE1_9BURK</name>
<feature type="chain" id="PRO_5015782123" evidence="1">
    <location>
        <begin position="26"/>
        <end position="66"/>
    </location>
</feature>
<accession>A0A2S0MBE1</accession>
<evidence type="ECO:0000313" key="2">
    <source>
        <dbReference type="EMBL" id="AVO33136.1"/>
    </source>
</evidence>
<dbReference type="KEGG" id="otk:C6570_01855"/>
<keyword evidence="1" id="KW-0732">Signal</keyword>
<dbReference type="PROSITE" id="PS51257">
    <property type="entry name" value="PROKAR_LIPOPROTEIN"/>
    <property type="match status" value="1"/>
</dbReference>
<dbReference type="AlphaFoldDB" id="A0A2S0MBE1"/>